<proteinExistence type="predicted"/>
<dbReference type="InterPro" id="IPR011008">
    <property type="entry name" value="Dimeric_a/b-barrel"/>
</dbReference>
<gene>
    <name evidence="1" type="ORF">SAMN05216353_1762</name>
</gene>
<dbReference type="OrthoDB" id="2968431at2"/>
<dbReference type="Proteomes" id="UP000198897">
    <property type="component" value="Unassembled WGS sequence"/>
</dbReference>
<dbReference type="AlphaFoldDB" id="A0A1I2TN08"/>
<evidence type="ECO:0008006" key="3">
    <source>
        <dbReference type="Google" id="ProtNLM"/>
    </source>
</evidence>
<keyword evidence="2" id="KW-1185">Reference proteome</keyword>
<sequence length="119" mass="13902">MYTVLCFFRVKKKNVEKFVKMTRKSGDILESHGTISHHVYFSNMLTGRQGSMGVLNLMDVEEDEELLMAQSVFNSEDHYYEVMKSVKSNDMIHYLDEYIKDLVEMTRVVTSSFTTKNPQ</sequence>
<name>A0A1I2TN08_9BACI</name>
<dbReference type="SUPFAM" id="SSF54909">
    <property type="entry name" value="Dimeric alpha+beta barrel"/>
    <property type="match status" value="1"/>
</dbReference>
<evidence type="ECO:0000313" key="2">
    <source>
        <dbReference type="Proteomes" id="UP000198897"/>
    </source>
</evidence>
<dbReference type="Gene3D" id="3.30.70.100">
    <property type="match status" value="1"/>
</dbReference>
<dbReference type="RefSeq" id="WP_089754947.1">
    <property type="nucleotide sequence ID" value="NZ_FOOG01000076.1"/>
</dbReference>
<accession>A0A1I2TN08</accession>
<reference evidence="2" key="1">
    <citation type="submission" date="2016-10" db="EMBL/GenBank/DDBJ databases">
        <authorList>
            <person name="Varghese N."/>
            <person name="Submissions S."/>
        </authorList>
    </citation>
    <scope>NUCLEOTIDE SEQUENCE [LARGE SCALE GENOMIC DNA]</scope>
    <source>
        <strain evidence="2">FP5</strain>
    </source>
</reference>
<dbReference type="EMBL" id="FOOG01000076">
    <property type="protein sequence ID" value="SFG66248.1"/>
    <property type="molecule type" value="Genomic_DNA"/>
</dbReference>
<evidence type="ECO:0000313" key="1">
    <source>
        <dbReference type="EMBL" id="SFG66248.1"/>
    </source>
</evidence>
<protein>
    <recommendedName>
        <fullName evidence="3">NIPSNAP protein</fullName>
    </recommendedName>
</protein>
<organism evidence="1 2">
    <name type="scientific">Halobacillus alkaliphilus</name>
    <dbReference type="NCBI Taxonomy" id="396056"/>
    <lineage>
        <taxon>Bacteria</taxon>
        <taxon>Bacillati</taxon>
        <taxon>Bacillota</taxon>
        <taxon>Bacilli</taxon>
        <taxon>Bacillales</taxon>
        <taxon>Bacillaceae</taxon>
        <taxon>Halobacillus</taxon>
    </lineage>
</organism>